<keyword evidence="1" id="KW-0732">Signal</keyword>
<keyword evidence="3" id="KW-1185">Reference proteome</keyword>
<protein>
    <submittedName>
        <fullName evidence="2">Uncharacterized protein</fullName>
    </submittedName>
</protein>
<dbReference type="EMBL" id="CP136051">
    <property type="protein sequence ID" value="WOK06424.1"/>
    <property type="molecule type" value="Genomic_DNA"/>
</dbReference>
<dbReference type="Proteomes" id="UP001302349">
    <property type="component" value="Chromosome"/>
</dbReference>
<evidence type="ECO:0000313" key="3">
    <source>
        <dbReference type="Proteomes" id="UP001302349"/>
    </source>
</evidence>
<evidence type="ECO:0000313" key="2">
    <source>
        <dbReference type="EMBL" id="WOK06424.1"/>
    </source>
</evidence>
<reference evidence="2 3" key="1">
    <citation type="journal article" date="2023" name="Microbiol. Resour. Announc.">
        <title>Complete Genome Sequence of Imperialibacter roseus strain P4T.</title>
        <authorList>
            <person name="Tizabi D.R."/>
            <person name="Bachvaroff T."/>
            <person name="Hill R.T."/>
        </authorList>
    </citation>
    <scope>NUCLEOTIDE SEQUENCE [LARGE SCALE GENOMIC DNA]</scope>
    <source>
        <strain evidence="2 3">P4T</strain>
    </source>
</reference>
<sequence>MRNSVKRTLVAGVMSLSLIGMTNSVWAAGPKEKNESRTVLKAREMVEESAYHDWKTLAKAAERCIVIDKNLKEAYDWLSMSLDLNESVYNLTVLGDYYLKNDLPVKAMNTYLKALGKGRSEIEDFDGRELESKVWVVRNIIYP</sequence>
<evidence type="ECO:0000256" key="1">
    <source>
        <dbReference type="SAM" id="SignalP"/>
    </source>
</evidence>
<dbReference type="SUPFAM" id="SSF81901">
    <property type="entry name" value="HCP-like"/>
    <property type="match status" value="1"/>
</dbReference>
<dbReference type="RefSeq" id="WP_317489148.1">
    <property type="nucleotide sequence ID" value="NZ_CP136051.1"/>
</dbReference>
<accession>A0ABZ0IN32</accession>
<feature type="chain" id="PRO_5046527509" evidence="1">
    <location>
        <begin position="28"/>
        <end position="143"/>
    </location>
</feature>
<gene>
    <name evidence="2" type="ORF">RT717_25445</name>
</gene>
<proteinExistence type="predicted"/>
<name>A0ABZ0IN32_9BACT</name>
<organism evidence="2 3">
    <name type="scientific">Imperialibacter roseus</name>
    <dbReference type="NCBI Taxonomy" id="1324217"/>
    <lineage>
        <taxon>Bacteria</taxon>
        <taxon>Pseudomonadati</taxon>
        <taxon>Bacteroidota</taxon>
        <taxon>Cytophagia</taxon>
        <taxon>Cytophagales</taxon>
        <taxon>Flammeovirgaceae</taxon>
        <taxon>Imperialibacter</taxon>
    </lineage>
</organism>
<feature type="signal peptide" evidence="1">
    <location>
        <begin position="1"/>
        <end position="27"/>
    </location>
</feature>